<dbReference type="EMBL" id="UGSG01000002">
    <property type="protein sequence ID" value="SUD65821.1"/>
    <property type="molecule type" value="Genomic_DNA"/>
</dbReference>
<dbReference type="GO" id="GO:0006310">
    <property type="term" value="P:DNA recombination"/>
    <property type="evidence" value="ECO:0007669"/>
    <property type="project" value="InterPro"/>
</dbReference>
<dbReference type="AlphaFoldDB" id="A0A379KD68"/>
<accession>A0A379KD68</accession>
<dbReference type="GO" id="GO:0006281">
    <property type="term" value="P:DNA repair"/>
    <property type="evidence" value="ECO:0007669"/>
    <property type="project" value="InterPro"/>
</dbReference>
<evidence type="ECO:0000313" key="2">
    <source>
        <dbReference type="Proteomes" id="UP000254573"/>
    </source>
</evidence>
<reference evidence="1 2" key="1">
    <citation type="submission" date="2018-06" db="EMBL/GenBank/DDBJ databases">
        <authorList>
            <consortium name="Pathogen Informatics"/>
            <person name="Doyle S."/>
        </authorList>
    </citation>
    <scope>NUCLEOTIDE SEQUENCE [LARGE SCALE GENOMIC DNA]</scope>
    <source>
        <strain evidence="1 2">NCTC13160</strain>
    </source>
</reference>
<dbReference type="InterPro" id="IPR036614">
    <property type="entry name" value="RusA-like_sf"/>
</dbReference>
<dbReference type="Proteomes" id="UP000254573">
    <property type="component" value="Unassembled WGS sequence"/>
</dbReference>
<gene>
    <name evidence="1" type="ORF">NCTC13160_04919</name>
</gene>
<name>A0A379KD68_9BURK</name>
<dbReference type="Gene3D" id="3.30.1330.70">
    <property type="entry name" value="Holliday junction resolvase RusA"/>
    <property type="match status" value="1"/>
</dbReference>
<proteinExistence type="predicted"/>
<dbReference type="OrthoDB" id="5114842at2"/>
<dbReference type="SUPFAM" id="SSF103084">
    <property type="entry name" value="Holliday junction resolvase RusA"/>
    <property type="match status" value="1"/>
</dbReference>
<dbReference type="InterPro" id="IPR008822">
    <property type="entry name" value="Endonuclease_RusA-like"/>
</dbReference>
<dbReference type="Pfam" id="PF05866">
    <property type="entry name" value="RusA"/>
    <property type="match status" value="1"/>
</dbReference>
<organism evidence="1 2">
    <name type="scientific">Pandoraea pnomenusa</name>
    <dbReference type="NCBI Taxonomy" id="93220"/>
    <lineage>
        <taxon>Bacteria</taxon>
        <taxon>Pseudomonadati</taxon>
        <taxon>Pseudomonadota</taxon>
        <taxon>Betaproteobacteria</taxon>
        <taxon>Burkholderiales</taxon>
        <taxon>Burkholderiaceae</taxon>
        <taxon>Pandoraea</taxon>
    </lineage>
</organism>
<dbReference type="RefSeq" id="WP_115344689.1">
    <property type="nucleotide sequence ID" value="NZ_UGSG01000002.1"/>
</dbReference>
<dbReference type="GO" id="GO:0000287">
    <property type="term" value="F:magnesium ion binding"/>
    <property type="evidence" value="ECO:0007669"/>
    <property type="project" value="InterPro"/>
</dbReference>
<sequence length="157" mass="17106">MTENRLLFDDARLLRRVVFSVPGQPVAKGRPKFARQGGFVRTYTPEKTVNYETLVKLAAGEAMAGAAPIDGPVELWLDIELTIPASWSKKKQAAAVAGKVAATKKPDADNVLKAVKDGMNGIVWNDDAQAVEYRISKRYSLTPGVRVQVEQLPLEAA</sequence>
<evidence type="ECO:0000313" key="1">
    <source>
        <dbReference type="EMBL" id="SUD65821.1"/>
    </source>
</evidence>
<protein>
    <submittedName>
        <fullName evidence="1">Holliday junction resolvase</fullName>
    </submittedName>
</protein>